<name>A0A3M2L830_9ACTN</name>
<keyword evidence="3" id="KW-1185">Reference proteome</keyword>
<reference evidence="2 3" key="1">
    <citation type="submission" date="2018-10" db="EMBL/GenBank/DDBJ databases">
        <title>Isolation, diversity and antifungal activity of actinobacteria from wheat.</title>
        <authorList>
            <person name="Han C."/>
        </authorList>
    </citation>
    <scope>NUCLEOTIDE SEQUENCE [LARGE SCALE GENOMIC DNA]</scope>
    <source>
        <strain evidence="2 3">NEAU-YY642</strain>
    </source>
</reference>
<dbReference type="InterPro" id="IPR014721">
    <property type="entry name" value="Ribsml_uS5_D2-typ_fold_subgr"/>
</dbReference>
<protein>
    <recommendedName>
        <fullName evidence="4">Lon proteolytic domain-containing protein</fullName>
    </recommendedName>
</protein>
<dbReference type="InterPro" id="IPR020568">
    <property type="entry name" value="Ribosomal_Su5_D2-typ_SF"/>
</dbReference>
<dbReference type="EMBL" id="RFFJ01000182">
    <property type="protein sequence ID" value="RMI33842.1"/>
    <property type="molecule type" value="Genomic_DNA"/>
</dbReference>
<comment type="caution">
    <text evidence="2">The sequence shown here is derived from an EMBL/GenBank/DDBJ whole genome shotgun (WGS) entry which is preliminary data.</text>
</comment>
<evidence type="ECO:0000313" key="3">
    <source>
        <dbReference type="Proteomes" id="UP000278673"/>
    </source>
</evidence>
<accession>A0A3M2L830</accession>
<feature type="signal peptide" evidence="1">
    <location>
        <begin position="1"/>
        <end position="19"/>
    </location>
</feature>
<gene>
    <name evidence="2" type="ORF">EBN88_24085</name>
</gene>
<organism evidence="2 3">
    <name type="scientific">Streptomyces triticirhizae</name>
    <dbReference type="NCBI Taxonomy" id="2483353"/>
    <lineage>
        <taxon>Bacteria</taxon>
        <taxon>Bacillati</taxon>
        <taxon>Actinomycetota</taxon>
        <taxon>Actinomycetes</taxon>
        <taxon>Kitasatosporales</taxon>
        <taxon>Streptomycetaceae</taxon>
        <taxon>Streptomyces</taxon>
    </lineage>
</organism>
<dbReference type="AlphaFoldDB" id="A0A3M2L830"/>
<evidence type="ECO:0008006" key="4">
    <source>
        <dbReference type="Google" id="ProtNLM"/>
    </source>
</evidence>
<evidence type="ECO:0000256" key="1">
    <source>
        <dbReference type="SAM" id="SignalP"/>
    </source>
</evidence>
<dbReference type="Gene3D" id="3.30.230.10">
    <property type="match status" value="1"/>
</dbReference>
<proteinExistence type="predicted"/>
<dbReference type="Proteomes" id="UP000278673">
    <property type="component" value="Unassembled WGS sequence"/>
</dbReference>
<sequence>MLAGCGVAFAALLAVAALAPLPFAVTEPGMTADVLGEHDGSPVIRIEGAETLPSAGELRMTTISATSPEATVRLADVIGGYLAGDRAVLPRESVYPVGDSPQEIRDHNEEQMRSSQDAAVAAALGYLGRSDEGVEVELNLSDVGGPSAGLLFSLGVVALLDGDGSGGDLTGGEVIAGTGTIDAEGRVGAVGGVPLKTHAARNDGATVFLVPRDECSAAEGNAPDGLRLVPVETLEGAVDSLRALASGDEGAVPSC</sequence>
<evidence type="ECO:0000313" key="2">
    <source>
        <dbReference type="EMBL" id="RMI33842.1"/>
    </source>
</evidence>
<dbReference type="SUPFAM" id="SSF54211">
    <property type="entry name" value="Ribosomal protein S5 domain 2-like"/>
    <property type="match status" value="1"/>
</dbReference>
<keyword evidence="1" id="KW-0732">Signal</keyword>
<feature type="chain" id="PRO_5039486738" description="Lon proteolytic domain-containing protein" evidence="1">
    <location>
        <begin position="20"/>
        <end position="255"/>
    </location>
</feature>